<keyword evidence="1" id="KW-0812">Transmembrane</keyword>
<reference evidence="2" key="1">
    <citation type="journal article" date="2012" name="Proc. Natl. Acad. Sci. U.S.A.">
        <title>Antigenic diversity is generated by distinct evolutionary mechanisms in African trypanosome species.</title>
        <authorList>
            <person name="Jackson A.P."/>
            <person name="Berry A."/>
            <person name="Aslett M."/>
            <person name="Allison H.C."/>
            <person name="Burton P."/>
            <person name="Vavrova-Anderson J."/>
            <person name="Brown R."/>
            <person name="Browne H."/>
            <person name="Corton N."/>
            <person name="Hauser H."/>
            <person name="Gamble J."/>
            <person name="Gilderthorp R."/>
            <person name="Marcello L."/>
            <person name="McQuillan J."/>
            <person name="Otto T.D."/>
            <person name="Quail M.A."/>
            <person name="Sanders M.J."/>
            <person name="van Tonder A."/>
            <person name="Ginger M.L."/>
            <person name="Field M.C."/>
            <person name="Barry J.D."/>
            <person name="Hertz-Fowler C."/>
            <person name="Berriman M."/>
        </authorList>
    </citation>
    <scope>NUCLEOTIDE SEQUENCE</scope>
    <source>
        <strain evidence="2">Y486</strain>
    </source>
</reference>
<evidence type="ECO:0000313" key="2">
    <source>
        <dbReference type="EMBL" id="CCC51065.1"/>
    </source>
</evidence>
<organism evidence="2">
    <name type="scientific">Trypanosoma vivax (strain Y486)</name>
    <dbReference type="NCBI Taxonomy" id="1055687"/>
    <lineage>
        <taxon>Eukaryota</taxon>
        <taxon>Discoba</taxon>
        <taxon>Euglenozoa</taxon>
        <taxon>Kinetoplastea</taxon>
        <taxon>Metakinetoplastina</taxon>
        <taxon>Trypanosomatida</taxon>
        <taxon>Trypanosomatidae</taxon>
        <taxon>Trypanosoma</taxon>
        <taxon>Duttonella</taxon>
    </lineage>
</organism>
<dbReference type="AlphaFoldDB" id="G0U5B7"/>
<proteinExistence type="predicted"/>
<keyword evidence="1" id="KW-0472">Membrane</keyword>
<feature type="transmembrane region" description="Helical" evidence="1">
    <location>
        <begin position="89"/>
        <end position="108"/>
    </location>
</feature>
<feature type="transmembrane region" description="Helical" evidence="1">
    <location>
        <begin position="146"/>
        <end position="162"/>
    </location>
</feature>
<sequence length="168" mass="19523">MLPALTIKKLCQLYSIWRKKIKNKIKIKVSIVNLNEILGGLYGPFSYFTCINLLINLLAILSRILSGVVSVSLVFFCISMSLPNAPLPFLFNVFRVFCVFLFFFFFTVRSGVTEFYTSPHLCTRSYNARYECCNLRCVTRTPPQKLLFNSFIAVFIAVYFYFDLRFFS</sequence>
<evidence type="ECO:0000256" key="1">
    <source>
        <dbReference type="SAM" id="Phobius"/>
    </source>
</evidence>
<name>G0U5B7_TRYVY</name>
<accession>G0U5B7</accession>
<gene>
    <name evidence="2" type="ORF">TVY486_1001190</name>
</gene>
<dbReference type="EMBL" id="HE573026">
    <property type="protein sequence ID" value="CCC51065.1"/>
    <property type="molecule type" value="Genomic_DNA"/>
</dbReference>
<keyword evidence="1" id="KW-1133">Transmembrane helix</keyword>
<feature type="transmembrane region" description="Helical" evidence="1">
    <location>
        <begin position="64"/>
        <end position="83"/>
    </location>
</feature>
<protein>
    <submittedName>
        <fullName evidence="2">Uncharacterized protein</fullName>
    </submittedName>
</protein>
<dbReference type="VEuPathDB" id="TriTrypDB:TvY486_1001190"/>